<dbReference type="PIRSF" id="PIRSF038061">
    <property type="entry name" value="K_channel_subfamily_K_type"/>
    <property type="match status" value="1"/>
</dbReference>
<evidence type="ECO:0000256" key="10">
    <source>
        <dbReference type="ARBA" id="ARBA00022475"/>
    </source>
</evidence>
<sequence>MLQSLAGSRCVRVIDGNRSAWYFAFLMASYILYLVFGALIFSSVELPYEDLKRKELEEVKRSFLSENQCLSEEQLEVFLERVLEASNYGVSILNNASGNWNWDFMSSLFFASTVLSTTGYGHTVPLSDGGKTFCIFYSVIGIPFTLLLFTAVVQRIIVHISQRPVLYIHLRWGYPKNIVAIVQAVLLGILTVSCFFFIPAAVFSDLEEDWNFLESFYFCFISLSTIGLGDYVPGEGYNQRFRQLYKFGITCYLMLGLLAMLVTLETFCELQELKTFRKLFYVKRMKDGDQENIMEHDQLAFSSISDQVASLKDERKLSEPFVALQPVVNYNGDGSLNNEH</sequence>
<keyword evidence="16" id="KW-0832">Ubl conjugation</keyword>
<dbReference type="Pfam" id="PF07885">
    <property type="entry name" value="Ion_trans_2"/>
    <property type="match status" value="2"/>
</dbReference>
<evidence type="ECO:0000313" key="41">
    <source>
        <dbReference type="Proteomes" id="UP001162483"/>
    </source>
</evidence>
<evidence type="ECO:0000256" key="20">
    <source>
        <dbReference type="ARBA" id="ARBA00023065"/>
    </source>
</evidence>
<dbReference type="InterPro" id="IPR013099">
    <property type="entry name" value="K_chnl_dom"/>
</dbReference>
<evidence type="ECO:0000256" key="23">
    <source>
        <dbReference type="ARBA" id="ARBA00023180"/>
    </source>
</evidence>
<evidence type="ECO:0000256" key="1">
    <source>
        <dbReference type="ARBA" id="ARBA00000309"/>
    </source>
</evidence>
<comment type="catalytic activity">
    <reaction evidence="30">
        <text>Na(+)(in) = Na(+)(out)</text>
        <dbReference type="Rhea" id="RHEA:34963"/>
        <dbReference type="ChEBI" id="CHEBI:29101"/>
    </reaction>
</comment>
<evidence type="ECO:0000256" key="18">
    <source>
        <dbReference type="ARBA" id="ARBA00022989"/>
    </source>
</evidence>
<keyword evidence="25 37" id="KW-0407">Ion channel</keyword>
<keyword evidence="18 38" id="KW-1133">Transmembrane helix</keyword>
<comment type="caution">
    <text evidence="40">The sequence shown here is derived from an EMBL/GenBank/DDBJ whole genome shotgun (WGS) entry which is preliminary data.</text>
</comment>
<evidence type="ECO:0000256" key="4">
    <source>
        <dbReference type="ARBA" id="ARBA00004279"/>
    </source>
</evidence>
<dbReference type="PRINTS" id="PR01586">
    <property type="entry name" value="TWIKCHANNEL"/>
</dbReference>
<comment type="catalytic activity">
    <reaction evidence="27">
        <text>chloride(in) = chloride(out)</text>
        <dbReference type="Rhea" id="RHEA:29823"/>
        <dbReference type="ChEBI" id="CHEBI:17996"/>
    </reaction>
</comment>
<evidence type="ECO:0000256" key="11">
    <source>
        <dbReference type="ARBA" id="ARBA00022499"/>
    </source>
</evidence>
<organism evidence="40 41">
    <name type="scientific">Staurois parvus</name>
    <dbReference type="NCBI Taxonomy" id="386267"/>
    <lineage>
        <taxon>Eukaryota</taxon>
        <taxon>Metazoa</taxon>
        <taxon>Chordata</taxon>
        <taxon>Craniata</taxon>
        <taxon>Vertebrata</taxon>
        <taxon>Euteleostomi</taxon>
        <taxon>Amphibia</taxon>
        <taxon>Batrachia</taxon>
        <taxon>Anura</taxon>
        <taxon>Neobatrachia</taxon>
        <taxon>Ranoidea</taxon>
        <taxon>Ranidae</taxon>
        <taxon>Staurois</taxon>
    </lineage>
</organism>
<evidence type="ECO:0000313" key="40">
    <source>
        <dbReference type="EMBL" id="CAI9597145.1"/>
    </source>
</evidence>
<evidence type="ECO:0000256" key="27">
    <source>
        <dbReference type="ARBA" id="ARBA00024167"/>
    </source>
</evidence>
<evidence type="ECO:0000256" key="3">
    <source>
        <dbReference type="ARBA" id="ARBA00004221"/>
    </source>
</evidence>
<comment type="catalytic activity">
    <reaction evidence="31">
        <text>L-glutamate(out) = L-glutamate(in)</text>
        <dbReference type="Rhea" id="RHEA:66336"/>
        <dbReference type="ChEBI" id="CHEBI:29985"/>
    </reaction>
</comment>
<keyword evidence="9 36" id="KW-0813">Transport</keyword>
<evidence type="ECO:0000256" key="7">
    <source>
        <dbReference type="ARBA" id="ARBA00004651"/>
    </source>
</evidence>
<evidence type="ECO:0000256" key="31">
    <source>
        <dbReference type="ARBA" id="ARBA00036683"/>
    </source>
</evidence>
<dbReference type="InterPro" id="IPR001779">
    <property type="entry name" value="2pore_dom_K_chnl_TWIK1"/>
</dbReference>
<evidence type="ECO:0000256" key="35">
    <source>
        <dbReference type="ARBA" id="ARBA00046361"/>
    </source>
</evidence>
<feature type="transmembrane region" description="Helical" evidence="38">
    <location>
        <begin position="244"/>
        <end position="264"/>
    </location>
</feature>
<keyword evidence="19" id="KW-0770">Synapse</keyword>
<evidence type="ECO:0000256" key="2">
    <source>
        <dbReference type="ARBA" id="ARBA00004172"/>
    </source>
</evidence>
<evidence type="ECO:0000256" key="14">
    <source>
        <dbReference type="ARBA" id="ARBA00022753"/>
    </source>
</evidence>
<keyword evidence="41" id="KW-1185">Reference proteome</keyword>
<keyword evidence="15 36" id="KW-0631">Potassium channel</keyword>
<keyword evidence="17 36" id="KW-0630">Potassium</keyword>
<evidence type="ECO:0000256" key="34">
    <source>
        <dbReference type="ARBA" id="ARBA00044691"/>
    </source>
</evidence>
<dbReference type="InterPro" id="IPR003092">
    <property type="entry name" value="2pore_dom_K_chnl_TASK"/>
</dbReference>
<evidence type="ECO:0000256" key="26">
    <source>
        <dbReference type="ARBA" id="ARBA00023329"/>
    </source>
</evidence>
<comment type="subunit">
    <text evidence="35">Homodimer; disulfide-linked. Heterodimer with KCNK2; disulfide-linked. In astrocytes, forms mostly heterodimeric potassium channels with KCNK2, with only a minor proportion of functional channels containing homodimeric KCNK1. Interacts with KCNK3 and KCNK9, forming functional heterodimeric channels. Interacts with GNG4. Identified in a complex with PSD and ARF6; interacts only with PSD that is bound to ARF6. Interacts with UBE2I.</text>
</comment>
<comment type="catalytic activity">
    <reaction evidence="1">
        <text>NH4(+)(in) = NH4(+)(out)</text>
        <dbReference type="Rhea" id="RHEA:28747"/>
        <dbReference type="ChEBI" id="CHEBI:28938"/>
    </reaction>
</comment>
<gene>
    <name evidence="40" type="ORF">SPARVUS_LOCUS12200226</name>
</gene>
<dbReference type="InterPro" id="IPR005408">
    <property type="entry name" value="2pore_dom_K_chnl_TWIK"/>
</dbReference>
<evidence type="ECO:0000256" key="28">
    <source>
        <dbReference type="ARBA" id="ARBA00034109"/>
    </source>
</evidence>
<feature type="transmembrane region" description="Helical" evidence="38">
    <location>
        <begin position="20"/>
        <end position="44"/>
    </location>
</feature>
<evidence type="ECO:0000256" key="36">
    <source>
        <dbReference type="PIRNR" id="PIRNR038061"/>
    </source>
</evidence>
<evidence type="ECO:0000256" key="37">
    <source>
        <dbReference type="RuleBase" id="RU003857"/>
    </source>
</evidence>
<feature type="transmembrane region" description="Helical" evidence="38">
    <location>
        <begin position="178"/>
        <end position="203"/>
    </location>
</feature>
<keyword evidence="26" id="KW-0968">Cytoplasmic vesicle</keyword>
<keyword evidence="13 37" id="KW-0812">Transmembrane</keyword>
<dbReference type="InterPro" id="IPR003280">
    <property type="entry name" value="2pore_dom_K_chnl"/>
</dbReference>
<keyword evidence="10" id="KW-1003">Cell membrane</keyword>
<evidence type="ECO:0000256" key="32">
    <source>
        <dbReference type="ARBA" id="ARBA00044635"/>
    </source>
</evidence>
<keyword evidence="23" id="KW-0325">Glycoprotein</keyword>
<dbReference type="SUPFAM" id="SSF81324">
    <property type="entry name" value="Voltage-gated potassium channels"/>
    <property type="match status" value="2"/>
</dbReference>
<dbReference type="PANTHER" id="PTHR11003:SF59">
    <property type="entry name" value="POTASSIUM CHANNEL SUBFAMILY K MEMBER 1"/>
    <property type="match status" value="1"/>
</dbReference>
<feature type="domain" description="Potassium channel" evidence="39">
    <location>
        <begin position="96"/>
        <end position="156"/>
    </location>
</feature>
<keyword evidence="11" id="KW-1017">Isopeptide bond</keyword>
<comment type="subcellular location">
    <subcellularLocation>
        <location evidence="3">Apical cell membrane</location>
    </subcellularLocation>
    <subcellularLocation>
        <location evidence="7">Cell membrane</location>
        <topology evidence="7">Multi-pass membrane protein</topology>
    </subcellularLocation>
    <subcellularLocation>
        <location evidence="4">Cell projection</location>
        <location evidence="4">Dendrite</location>
    </subcellularLocation>
    <subcellularLocation>
        <location evidence="6">Cytoplasmic vesicle</location>
    </subcellularLocation>
    <subcellularLocation>
        <location evidence="5">Perikaryon</location>
    </subcellularLocation>
    <subcellularLocation>
        <location evidence="2">Recycling endosome</location>
    </subcellularLocation>
    <subcellularLocation>
        <location evidence="28">Synaptic cell membrane</location>
    </subcellularLocation>
</comment>
<evidence type="ECO:0000256" key="30">
    <source>
        <dbReference type="ARBA" id="ARBA00036239"/>
    </source>
</evidence>
<evidence type="ECO:0000256" key="33">
    <source>
        <dbReference type="ARBA" id="ARBA00044657"/>
    </source>
</evidence>
<evidence type="ECO:0000256" key="22">
    <source>
        <dbReference type="ARBA" id="ARBA00023157"/>
    </source>
</evidence>
<comment type="catalytic activity">
    <reaction evidence="34">
        <text>Cs(+)(in) = Cs(+)(out)</text>
        <dbReference type="Rhea" id="RHEA:78555"/>
        <dbReference type="ChEBI" id="CHEBI:49547"/>
    </reaction>
</comment>
<dbReference type="Proteomes" id="UP001162483">
    <property type="component" value="Unassembled WGS sequence"/>
</dbReference>
<dbReference type="PRINTS" id="PR01333">
    <property type="entry name" value="2POREKCHANEL"/>
</dbReference>
<protein>
    <recommendedName>
        <fullName evidence="36">Potassium channel subfamily K member</fullName>
    </recommendedName>
</protein>
<dbReference type="PANTHER" id="PTHR11003">
    <property type="entry name" value="POTASSIUM CHANNEL, SUBFAMILY K"/>
    <property type="match status" value="1"/>
</dbReference>
<dbReference type="PRINTS" id="PR01096">
    <property type="entry name" value="TWIK1CHANNEL"/>
</dbReference>
<evidence type="ECO:0000256" key="21">
    <source>
        <dbReference type="ARBA" id="ARBA00023136"/>
    </source>
</evidence>
<keyword evidence="14" id="KW-0967">Endosome</keyword>
<accession>A0ABN9FJF1</accession>
<evidence type="ECO:0000256" key="12">
    <source>
        <dbReference type="ARBA" id="ARBA00022538"/>
    </source>
</evidence>
<keyword evidence="21 36" id="KW-0472">Membrane</keyword>
<evidence type="ECO:0000256" key="5">
    <source>
        <dbReference type="ARBA" id="ARBA00004484"/>
    </source>
</evidence>
<keyword evidence="12 36" id="KW-0633">Potassium transport</keyword>
<evidence type="ECO:0000256" key="16">
    <source>
        <dbReference type="ARBA" id="ARBA00022843"/>
    </source>
</evidence>
<evidence type="ECO:0000256" key="29">
    <source>
        <dbReference type="ARBA" id="ARBA00034430"/>
    </source>
</evidence>
<comment type="catalytic activity">
    <reaction evidence="32">
        <text>Li(+)(in) = Li(+)(out)</text>
        <dbReference type="Rhea" id="RHEA:78551"/>
        <dbReference type="ChEBI" id="CHEBI:49713"/>
    </reaction>
</comment>
<feature type="transmembrane region" description="Helical" evidence="38">
    <location>
        <begin position="215"/>
        <end position="232"/>
    </location>
</feature>
<evidence type="ECO:0000256" key="13">
    <source>
        <dbReference type="ARBA" id="ARBA00022692"/>
    </source>
</evidence>
<evidence type="ECO:0000256" key="15">
    <source>
        <dbReference type="ARBA" id="ARBA00022826"/>
    </source>
</evidence>
<reference evidence="40" key="1">
    <citation type="submission" date="2023-05" db="EMBL/GenBank/DDBJ databases">
        <authorList>
            <person name="Stuckert A."/>
        </authorList>
    </citation>
    <scope>NUCLEOTIDE SEQUENCE</scope>
</reference>
<evidence type="ECO:0000256" key="24">
    <source>
        <dbReference type="ARBA" id="ARBA00023273"/>
    </source>
</evidence>
<keyword evidence="22" id="KW-1015">Disulfide bond</keyword>
<comment type="similarity">
    <text evidence="8 37">Belongs to the two pore domain potassium channel (TC 1.A.1.8) family.</text>
</comment>
<evidence type="ECO:0000256" key="19">
    <source>
        <dbReference type="ARBA" id="ARBA00023018"/>
    </source>
</evidence>
<evidence type="ECO:0000256" key="25">
    <source>
        <dbReference type="ARBA" id="ARBA00023303"/>
    </source>
</evidence>
<dbReference type="EMBL" id="CATNWA010017007">
    <property type="protein sequence ID" value="CAI9597145.1"/>
    <property type="molecule type" value="Genomic_DNA"/>
</dbReference>
<comment type="catalytic activity">
    <reaction evidence="33">
        <text>Rb(+)(in) = Rb(+)(out)</text>
        <dbReference type="Rhea" id="RHEA:78547"/>
        <dbReference type="ChEBI" id="CHEBI:49847"/>
    </reaction>
</comment>
<feature type="domain" description="Potassium channel" evidence="39">
    <location>
        <begin position="193"/>
        <end position="268"/>
    </location>
</feature>
<name>A0ABN9FJF1_9NEOB</name>
<comment type="catalytic activity">
    <reaction evidence="29">
        <text>K(+)(in) = K(+)(out)</text>
        <dbReference type="Rhea" id="RHEA:29463"/>
        <dbReference type="ChEBI" id="CHEBI:29103"/>
    </reaction>
</comment>
<evidence type="ECO:0000256" key="38">
    <source>
        <dbReference type="SAM" id="Phobius"/>
    </source>
</evidence>
<feature type="transmembrane region" description="Helical" evidence="38">
    <location>
        <begin position="135"/>
        <end position="157"/>
    </location>
</feature>
<evidence type="ECO:0000259" key="39">
    <source>
        <dbReference type="Pfam" id="PF07885"/>
    </source>
</evidence>
<evidence type="ECO:0000256" key="6">
    <source>
        <dbReference type="ARBA" id="ARBA00004541"/>
    </source>
</evidence>
<evidence type="ECO:0000256" key="8">
    <source>
        <dbReference type="ARBA" id="ARBA00006666"/>
    </source>
</evidence>
<proteinExistence type="inferred from homology"/>
<keyword evidence="24" id="KW-0966">Cell projection</keyword>
<evidence type="ECO:0000256" key="9">
    <source>
        <dbReference type="ARBA" id="ARBA00022448"/>
    </source>
</evidence>
<keyword evidence="20 36" id="KW-0406">Ion transport</keyword>
<dbReference type="Gene3D" id="1.10.287.70">
    <property type="match status" value="1"/>
</dbReference>
<evidence type="ECO:0000256" key="17">
    <source>
        <dbReference type="ARBA" id="ARBA00022958"/>
    </source>
</evidence>